<dbReference type="OrthoDB" id="9810206at2"/>
<dbReference type="GO" id="GO:0005886">
    <property type="term" value="C:plasma membrane"/>
    <property type="evidence" value="ECO:0007669"/>
    <property type="project" value="UniProtKB-SubCell"/>
</dbReference>
<keyword evidence="4 7" id="KW-0812">Transmembrane</keyword>
<dbReference type="PANTHER" id="PTHR33452">
    <property type="entry name" value="OXIDOREDUCTASE CATD-RELATED"/>
    <property type="match status" value="1"/>
</dbReference>
<gene>
    <name evidence="8" type="ORF">SAMN05421828_101148</name>
</gene>
<evidence type="ECO:0000256" key="2">
    <source>
        <dbReference type="ARBA" id="ARBA00006679"/>
    </source>
</evidence>
<dbReference type="RefSeq" id="WP_029311461.1">
    <property type="nucleotide sequence ID" value="NZ_FTNE01000001.1"/>
</dbReference>
<accession>A0A8G2CHJ9</accession>
<protein>
    <submittedName>
        <fullName evidence="8">Putative oxidoreductase</fullName>
    </submittedName>
</protein>
<reference evidence="8 9" key="1">
    <citation type="submission" date="2017-01" db="EMBL/GenBank/DDBJ databases">
        <authorList>
            <person name="Varghese N."/>
            <person name="Submissions S."/>
        </authorList>
    </citation>
    <scope>NUCLEOTIDE SEQUENCE [LARGE SCALE GENOMIC DNA]</scope>
    <source>
        <strain evidence="8 9">ATCC 35905</strain>
    </source>
</reference>
<keyword evidence="5 7" id="KW-1133">Transmembrane helix</keyword>
<dbReference type="InterPro" id="IPR051907">
    <property type="entry name" value="DoxX-like_oxidoreductase"/>
</dbReference>
<evidence type="ECO:0000313" key="9">
    <source>
        <dbReference type="Proteomes" id="UP000186308"/>
    </source>
</evidence>
<name>A0A8G2CHJ9_ACIRU</name>
<comment type="caution">
    <text evidence="8">The sequence shown here is derived from an EMBL/GenBank/DDBJ whole genome shotgun (WGS) entry which is preliminary data.</text>
</comment>
<evidence type="ECO:0000313" key="8">
    <source>
        <dbReference type="EMBL" id="SIQ06770.1"/>
    </source>
</evidence>
<feature type="transmembrane region" description="Helical" evidence="7">
    <location>
        <begin position="102"/>
        <end position="126"/>
    </location>
</feature>
<keyword evidence="3" id="KW-1003">Cell membrane</keyword>
<evidence type="ECO:0000256" key="5">
    <source>
        <dbReference type="ARBA" id="ARBA00022989"/>
    </source>
</evidence>
<dbReference type="EMBL" id="FTNE01000001">
    <property type="protein sequence ID" value="SIQ06770.1"/>
    <property type="molecule type" value="Genomic_DNA"/>
</dbReference>
<dbReference type="PANTHER" id="PTHR33452:SF1">
    <property type="entry name" value="INNER MEMBRANE PROTEIN YPHA-RELATED"/>
    <property type="match status" value="1"/>
</dbReference>
<evidence type="ECO:0000256" key="3">
    <source>
        <dbReference type="ARBA" id="ARBA00022475"/>
    </source>
</evidence>
<evidence type="ECO:0000256" key="6">
    <source>
        <dbReference type="ARBA" id="ARBA00023136"/>
    </source>
</evidence>
<comment type="similarity">
    <text evidence="2">Belongs to the DoxX family.</text>
</comment>
<dbReference type="InterPro" id="IPR032808">
    <property type="entry name" value="DoxX"/>
</dbReference>
<keyword evidence="9" id="KW-1185">Reference proteome</keyword>
<feature type="transmembrane region" description="Helical" evidence="7">
    <location>
        <begin position="12"/>
        <end position="29"/>
    </location>
</feature>
<comment type="subcellular location">
    <subcellularLocation>
        <location evidence="1">Cell membrane</location>
        <topology evidence="1">Multi-pass membrane protein</topology>
    </subcellularLocation>
</comment>
<evidence type="ECO:0000256" key="7">
    <source>
        <dbReference type="SAM" id="Phobius"/>
    </source>
</evidence>
<feature type="transmembrane region" description="Helical" evidence="7">
    <location>
        <begin position="49"/>
        <end position="69"/>
    </location>
</feature>
<organism evidence="8 9">
    <name type="scientific">Acidiphilium rubrum</name>
    <dbReference type="NCBI Taxonomy" id="526"/>
    <lineage>
        <taxon>Bacteria</taxon>
        <taxon>Pseudomonadati</taxon>
        <taxon>Pseudomonadota</taxon>
        <taxon>Alphaproteobacteria</taxon>
        <taxon>Acetobacterales</taxon>
        <taxon>Acidocellaceae</taxon>
        <taxon>Acidiphilium</taxon>
    </lineage>
</organism>
<dbReference type="Pfam" id="PF07681">
    <property type="entry name" value="DoxX"/>
    <property type="match status" value="1"/>
</dbReference>
<evidence type="ECO:0000256" key="1">
    <source>
        <dbReference type="ARBA" id="ARBA00004651"/>
    </source>
</evidence>
<proteinExistence type="inferred from homology"/>
<evidence type="ECO:0000256" key="4">
    <source>
        <dbReference type="ARBA" id="ARBA00022692"/>
    </source>
</evidence>
<dbReference type="Proteomes" id="UP000186308">
    <property type="component" value="Unassembled WGS sequence"/>
</dbReference>
<keyword evidence="6 7" id="KW-0472">Membrane</keyword>
<dbReference type="AlphaFoldDB" id="A0A8G2CHJ9"/>
<feature type="transmembrane region" description="Helical" evidence="7">
    <location>
        <begin position="76"/>
        <end position="96"/>
    </location>
</feature>
<sequence length="136" mass="14350">MKTTQRGTSDIGILLGRLALATVFLQAGLSKLMGWPGIVHLLTHLHAPYPTLGGIIAIACELAGGLMVALGLRARIGALILILFTLGANWLTHRFWLMHGPAAAAAEIQCFLDLSICGGLLILASTGPGRFAVDRR</sequence>